<evidence type="ECO:0000259" key="8">
    <source>
        <dbReference type="PROSITE" id="PS50850"/>
    </source>
</evidence>
<dbReference type="KEGG" id="izh:FEM41_18645"/>
<feature type="transmembrane region" description="Helical" evidence="7">
    <location>
        <begin position="187"/>
        <end position="208"/>
    </location>
</feature>
<feature type="transmembrane region" description="Helical" evidence="7">
    <location>
        <begin position="152"/>
        <end position="175"/>
    </location>
</feature>
<evidence type="ECO:0000256" key="1">
    <source>
        <dbReference type="ARBA" id="ARBA00004651"/>
    </source>
</evidence>
<dbReference type="RefSeq" id="WP_138097683.1">
    <property type="nucleotide sequence ID" value="NZ_CP040428.1"/>
</dbReference>
<feature type="domain" description="Major facilitator superfamily (MFS) profile" evidence="8">
    <location>
        <begin position="18"/>
        <end position="436"/>
    </location>
</feature>
<evidence type="ECO:0000256" key="2">
    <source>
        <dbReference type="ARBA" id="ARBA00022448"/>
    </source>
</evidence>
<evidence type="ECO:0000256" key="4">
    <source>
        <dbReference type="ARBA" id="ARBA00022692"/>
    </source>
</evidence>
<keyword evidence="2" id="KW-0813">Transport</keyword>
<evidence type="ECO:0000313" key="10">
    <source>
        <dbReference type="Proteomes" id="UP000302163"/>
    </source>
</evidence>
<keyword evidence="3" id="KW-1003">Cell membrane</keyword>
<dbReference type="PANTHER" id="PTHR43045:SF4">
    <property type="entry name" value="TRANSPORTER YDFJ-RELATED"/>
    <property type="match status" value="1"/>
</dbReference>
<dbReference type="AlphaFoldDB" id="A0A4V1G811"/>
<dbReference type="InterPro" id="IPR005829">
    <property type="entry name" value="Sugar_transporter_CS"/>
</dbReference>
<dbReference type="GO" id="GO:0005886">
    <property type="term" value="C:plasma membrane"/>
    <property type="evidence" value="ECO:0007669"/>
    <property type="project" value="UniProtKB-SubCell"/>
</dbReference>
<keyword evidence="5 7" id="KW-1133">Transmembrane helix</keyword>
<dbReference type="OrthoDB" id="3690818at2"/>
<comment type="subcellular location">
    <subcellularLocation>
        <location evidence="1">Cell membrane</location>
        <topology evidence="1">Multi-pass membrane protein</topology>
    </subcellularLocation>
</comment>
<dbReference type="GO" id="GO:0022857">
    <property type="term" value="F:transmembrane transporter activity"/>
    <property type="evidence" value="ECO:0007669"/>
    <property type="project" value="InterPro"/>
</dbReference>
<dbReference type="InterPro" id="IPR036259">
    <property type="entry name" value="MFS_trans_sf"/>
</dbReference>
<keyword evidence="10" id="KW-1185">Reference proteome</keyword>
<evidence type="ECO:0000256" key="5">
    <source>
        <dbReference type="ARBA" id="ARBA00022989"/>
    </source>
</evidence>
<feature type="transmembrane region" description="Helical" evidence="7">
    <location>
        <begin position="314"/>
        <end position="333"/>
    </location>
</feature>
<dbReference type="Pfam" id="PF00083">
    <property type="entry name" value="Sugar_tr"/>
    <property type="match status" value="1"/>
</dbReference>
<dbReference type="PROSITE" id="PS50850">
    <property type="entry name" value="MFS"/>
    <property type="match status" value="1"/>
</dbReference>
<evidence type="ECO:0000313" key="9">
    <source>
        <dbReference type="EMBL" id="QCT21527.1"/>
    </source>
</evidence>
<proteinExistence type="predicted"/>
<accession>A0A4V1G811</accession>
<protein>
    <submittedName>
        <fullName evidence="9">MHS family MFS transporter</fullName>
    </submittedName>
</protein>
<feature type="transmembrane region" description="Helical" evidence="7">
    <location>
        <begin position="278"/>
        <end position="302"/>
    </location>
</feature>
<dbReference type="CDD" id="cd17369">
    <property type="entry name" value="MFS_ShiA_like"/>
    <property type="match status" value="1"/>
</dbReference>
<dbReference type="PANTHER" id="PTHR43045">
    <property type="entry name" value="SHIKIMATE TRANSPORTER"/>
    <property type="match status" value="1"/>
</dbReference>
<feature type="transmembrane region" description="Helical" evidence="7">
    <location>
        <begin position="383"/>
        <end position="402"/>
    </location>
</feature>
<evidence type="ECO:0000256" key="3">
    <source>
        <dbReference type="ARBA" id="ARBA00022475"/>
    </source>
</evidence>
<keyword evidence="6 7" id="KW-0472">Membrane</keyword>
<feature type="transmembrane region" description="Helical" evidence="7">
    <location>
        <begin position="408"/>
        <end position="429"/>
    </location>
</feature>
<sequence>MRVQNHSTSPDPRQLRRAIFTGAVGSALEYYDFAIYGLASALVFGHIFFPSLGVTGALLASFATYGAGFLARPFGGLFFGSLGDRKGRKLVLLITIGLMGVATTLIGLLPAGPLGAVLLVALRLLQGFGAGAEQSGAATLMAELAPPKRRGWYAALPFIGVFSGLALATITFRVMQLLLTEQQILSWGWRIPFLLSVVLIAVAIWVRLRLKESPVFKTLETQQQVVKAPMRAVLRDARRPLAATILMRMAETGSSTLYATVSIAFLTGYAATQAQQSAAFAQIGTNAVLLASVASVITTPLFGALSDRVGRLRVYRAGALFCMLWAFPAWMMIASGNPWLITLAIVGGFAIGANSMLGAQCAHFTELFGNRYRYSGVALSREVGALLSGGLAPLLGIWLTGLADGAPWVLATYTIVLGGITLAGSWLSVETRGRDLTLLQDAVGQPPRHRAPGAILIRENKHEG</sequence>
<evidence type="ECO:0000256" key="7">
    <source>
        <dbReference type="SAM" id="Phobius"/>
    </source>
</evidence>
<keyword evidence="4 7" id="KW-0812">Transmembrane</keyword>
<dbReference type="InterPro" id="IPR020846">
    <property type="entry name" value="MFS_dom"/>
</dbReference>
<dbReference type="PROSITE" id="PS00217">
    <property type="entry name" value="SUGAR_TRANSPORT_2"/>
    <property type="match status" value="1"/>
</dbReference>
<dbReference type="EMBL" id="CP040428">
    <property type="protein sequence ID" value="QCT21527.1"/>
    <property type="molecule type" value="Genomic_DNA"/>
</dbReference>
<reference evidence="9 10" key="1">
    <citation type="submission" date="2019-05" db="EMBL/GenBank/DDBJ databases">
        <title>Complete genome sequence of Izhakiella calystegiae KSNA2, an endophyte isolated from beach morning glory (Calystegia soldanella).</title>
        <authorList>
            <person name="Jiang L."/>
            <person name="Jeong J.C."/>
            <person name="Kim C.Y."/>
            <person name="Kim D.H."/>
            <person name="Kim S.W."/>
            <person name="Lee j."/>
        </authorList>
    </citation>
    <scope>NUCLEOTIDE SEQUENCE [LARGE SCALE GENOMIC DNA]</scope>
    <source>
        <strain evidence="9 10">KSNA2</strain>
    </source>
</reference>
<dbReference type="Proteomes" id="UP000302163">
    <property type="component" value="Chromosome"/>
</dbReference>
<feature type="transmembrane region" description="Helical" evidence="7">
    <location>
        <begin position="339"/>
        <end position="362"/>
    </location>
</feature>
<gene>
    <name evidence="9" type="ORF">FEM41_18645</name>
</gene>
<dbReference type="SUPFAM" id="SSF103473">
    <property type="entry name" value="MFS general substrate transporter"/>
    <property type="match status" value="1"/>
</dbReference>
<dbReference type="Gene3D" id="1.20.1250.20">
    <property type="entry name" value="MFS general substrate transporter like domains"/>
    <property type="match status" value="1"/>
</dbReference>
<name>A0A4V1G811_9ENTR</name>
<evidence type="ECO:0000256" key="6">
    <source>
        <dbReference type="ARBA" id="ARBA00023136"/>
    </source>
</evidence>
<feature type="transmembrane region" description="Helical" evidence="7">
    <location>
        <begin position="58"/>
        <end position="78"/>
    </location>
</feature>
<organism evidence="9 10">
    <name type="scientific">Jejubacter calystegiae</name>
    <dbReference type="NCBI Taxonomy" id="2579935"/>
    <lineage>
        <taxon>Bacteria</taxon>
        <taxon>Pseudomonadati</taxon>
        <taxon>Pseudomonadota</taxon>
        <taxon>Gammaproteobacteria</taxon>
        <taxon>Enterobacterales</taxon>
        <taxon>Enterobacteriaceae</taxon>
        <taxon>Jejubacter</taxon>
    </lineage>
</organism>
<dbReference type="InterPro" id="IPR005828">
    <property type="entry name" value="MFS_sugar_transport-like"/>
</dbReference>
<feature type="transmembrane region" description="Helical" evidence="7">
    <location>
        <begin position="90"/>
        <end position="108"/>
    </location>
</feature>